<evidence type="ECO:0000256" key="1">
    <source>
        <dbReference type="SAM" id="MobiDB-lite"/>
    </source>
</evidence>
<evidence type="ECO:0000313" key="2">
    <source>
        <dbReference type="EMBL" id="CEF60258.1"/>
    </source>
</evidence>
<reference evidence="2" key="1">
    <citation type="submission" date="2014-09" db="EMBL/GenBank/DDBJ databases">
        <authorList>
            <person name="Aslett A.Martin."/>
        </authorList>
    </citation>
    <scope>NUCLEOTIDE SEQUENCE</scope>
    <source>
        <strain evidence="2">ED321 Heterogonic</strain>
    </source>
</reference>
<reference evidence="3" key="2">
    <citation type="submission" date="2014-09" db="EMBL/GenBank/DDBJ databases">
        <authorList>
            <person name="Martin A.A."/>
        </authorList>
    </citation>
    <scope>NUCLEOTIDE SEQUENCE</scope>
    <source>
        <strain evidence="3">ED321</strain>
    </source>
</reference>
<dbReference type="WormBase" id="SRAE_X000199600">
    <property type="protein sequence ID" value="SRP02288"/>
    <property type="gene ID" value="WBGene00267574"/>
</dbReference>
<evidence type="ECO:0000313" key="5">
    <source>
        <dbReference type="WormBase" id="SRAE_X000199600"/>
    </source>
</evidence>
<dbReference type="Proteomes" id="UP000035682">
    <property type="component" value="Unplaced"/>
</dbReference>
<dbReference type="RefSeq" id="XP_024499467.1">
    <property type="nucleotide sequence ID" value="XM_024642808.1"/>
</dbReference>
<dbReference type="WBParaSite" id="SRAE_X000199600.1">
    <property type="protein sequence ID" value="SRAE_X000199600.1"/>
    <property type="gene ID" value="WBGene00267574"/>
</dbReference>
<dbReference type="CTD" id="36385068"/>
<dbReference type="GeneID" id="36385068"/>
<accession>A0A090MQ43</accession>
<dbReference type="AlphaFoldDB" id="A0A090MQ43"/>
<evidence type="ECO:0000313" key="4">
    <source>
        <dbReference type="WBParaSite" id="SRAE_X000199600.1"/>
    </source>
</evidence>
<sequence>MESSTKEGKAVISYDNYDDKSKFLVYIKLRTSQMSADDELSTVLSVMPDDWENEMYTFLIDAEIQELTFEAVVEFLEEKISDDQQHTIMLINILDLFSITFRKKDNAFSNLHHRVSSSKIQPIKQSILRTDAKFKIKRFHKGRKSDIQVKNMKADGNSLKLESKYTSQMKNNDKGEKKDYVKDKYSQNKNDKGSVSKSTVKDDNFFDNQKESSKVIQYWADSKRNFNICKTTCVVQDKIFEVGIDTCAGISSMPEEWVKKLTNIEMTNIPPIVVTSIHGTTGRITQCFETVISIPNHIEKVPIVIHINSKR</sequence>
<reference evidence="4" key="3">
    <citation type="submission" date="2020-12" db="UniProtKB">
        <authorList>
            <consortium name="WormBaseParasite"/>
        </authorList>
    </citation>
    <scope>IDENTIFICATION</scope>
</reference>
<evidence type="ECO:0000313" key="3">
    <source>
        <dbReference type="Proteomes" id="UP000035682"/>
    </source>
</evidence>
<gene>
    <name evidence="2 4 5" type="ORF">SRAE_X000199600</name>
</gene>
<proteinExistence type="predicted"/>
<feature type="region of interest" description="Disordered" evidence="1">
    <location>
        <begin position="161"/>
        <end position="200"/>
    </location>
</feature>
<protein>
    <submittedName>
        <fullName evidence="2 4">Hypotheticale protein</fullName>
    </submittedName>
</protein>
<dbReference type="EMBL" id="LN609398">
    <property type="protein sequence ID" value="CEF60258.1"/>
    <property type="molecule type" value="Genomic_DNA"/>
</dbReference>
<organism evidence="2">
    <name type="scientific">Strongyloides ratti</name>
    <name type="common">Parasitic roundworm</name>
    <dbReference type="NCBI Taxonomy" id="34506"/>
    <lineage>
        <taxon>Eukaryota</taxon>
        <taxon>Metazoa</taxon>
        <taxon>Ecdysozoa</taxon>
        <taxon>Nematoda</taxon>
        <taxon>Chromadorea</taxon>
        <taxon>Rhabditida</taxon>
        <taxon>Tylenchina</taxon>
        <taxon>Panagrolaimomorpha</taxon>
        <taxon>Strongyloidoidea</taxon>
        <taxon>Strongyloididae</taxon>
        <taxon>Strongyloides</taxon>
    </lineage>
</organism>
<feature type="compositionally biased region" description="Basic and acidic residues" evidence="1">
    <location>
        <begin position="171"/>
        <end position="200"/>
    </location>
</feature>
<keyword evidence="3" id="KW-1185">Reference proteome</keyword>
<name>A0A090MQ43_STRRB</name>